<dbReference type="Pfam" id="PF02321">
    <property type="entry name" value="OEP"/>
    <property type="match status" value="2"/>
</dbReference>
<dbReference type="NCBIfam" id="TIGR01845">
    <property type="entry name" value="outer_NodT"/>
    <property type="match status" value="1"/>
</dbReference>
<keyword evidence="2" id="KW-1134">Transmembrane beta strand</keyword>
<evidence type="ECO:0000256" key="2">
    <source>
        <dbReference type="RuleBase" id="RU362097"/>
    </source>
</evidence>
<evidence type="ECO:0000313" key="5">
    <source>
        <dbReference type="Proteomes" id="UP000325606"/>
    </source>
</evidence>
<dbReference type="InterPro" id="IPR010131">
    <property type="entry name" value="MdtP/NodT-like"/>
</dbReference>
<organism evidence="4 5">
    <name type="scientific">Nitrincola iocasae</name>
    <dbReference type="NCBI Taxonomy" id="2614693"/>
    <lineage>
        <taxon>Bacteria</taxon>
        <taxon>Pseudomonadati</taxon>
        <taxon>Pseudomonadota</taxon>
        <taxon>Gammaproteobacteria</taxon>
        <taxon>Oceanospirillales</taxon>
        <taxon>Oceanospirillaceae</taxon>
        <taxon>Nitrincola</taxon>
    </lineage>
</organism>
<dbReference type="AlphaFoldDB" id="A0A5J6LJ11"/>
<comment type="similarity">
    <text evidence="1 2">Belongs to the outer membrane factor (OMF) (TC 1.B.17) family.</text>
</comment>
<dbReference type="PANTHER" id="PTHR30203">
    <property type="entry name" value="OUTER MEMBRANE CATION EFFLUX PROTEIN"/>
    <property type="match status" value="1"/>
</dbReference>
<gene>
    <name evidence="4" type="ORF">F5I99_11320</name>
</gene>
<proteinExistence type="inferred from homology"/>
<dbReference type="Gene3D" id="1.20.1600.10">
    <property type="entry name" value="Outer membrane efflux proteins (OEP)"/>
    <property type="match status" value="1"/>
</dbReference>
<dbReference type="PROSITE" id="PS51257">
    <property type="entry name" value="PROKAR_LIPOPROTEIN"/>
    <property type="match status" value="1"/>
</dbReference>
<sequence length="465" mass="51875">MRLPLLGLVLILTGCALGPEYQRPATNLPEQWSVSEADSRMQHEEWQDWWQKYQDPNLNRLVVLALEDNLDLRLQLARIREARARLGFTQADKLPSISTQADAAREHQASDMTTADRSTLNNQFAVTGMLNYELDLWGRLAREQEAAQALLEQSHFVHHALELNVIADLVATYFDLRNAENQRRITEATIESREETLRLEQLRYQAGQSDELSLRQAESELQSARAQYPVQRERIRVLEGALAVLTGMSPAELMDTLSYGDTHLEAIRLPKVVPALMPAELLQRRPDIRAVEAVLMAANASIGVAEANRFPRFNLSALLSSSSLDAADLFTSGAAGWGLSAGLVGPLIDFGRNRSLVASAEAQAEQAEIQYLSSVQLAFNEVRDALVIYQTSAERTTAIRLQEEAYQRTLQLAEIRYREGLIGFIEVLDAQRVLMSVQQAHSEAIRNELIASATLFKTLGGGWEG</sequence>
<accession>A0A5J6LJ11</accession>
<reference evidence="4 5" key="1">
    <citation type="submission" date="2019-09" db="EMBL/GenBank/DDBJ databases">
        <title>Nitrincola iocasae sp. nov., a bacterium isolated from the sediment collected at a cold seep field in South China Sea.</title>
        <authorList>
            <person name="Zhang H."/>
            <person name="Wang H."/>
            <person name="Li C."/>
        </authorList>
    </citation>
    <scope>NUCLEOTIDE SEQUENCE [LARGE SCALE GENOMIC DNA]</scope>
    <source>
        <strain evidence="4 5">KXZD1103</strain>
    </source>
</reference>
<name>A0A5J6LJ11_9GAMM</name>
<keyword evidence="2" id="KW-0472">Membrane</keyword>
<evidence type="ECO:0000313" key="4">
    <source>
        <dbReference type="EMBL" id="QEW08577.1"/>
    </source>
</evidence>
<dbReference type="InterPro" id="IPR003423">
    <property type="entry name" value="OMP_efflux"/>
</dbReference>
<dbReference type="PANTHER" id="PTHR30203:SF29">
    <property type="entry name" value="PROTEIN CYAE"/>
    <property type="match status" value="1"/>
</dbReference>
<evidence type="ECO:0000256" key="3">
    <source>
        <dbReference type="SAM" id="Coils"/>
    </source>
</evidence>
<dbReference type="SUPFAM" id="SSF56954">
    <property type="entry name" value="Outer membrane efflux proteins (OEP)"/>
    <property type="match status" value="1"/>
</dbReference>
<keyword evidence="2" id="KW-0812">Transmembrane</keyword>
<dbReference type="Gene3D" id="2.20.200.10">
    <property type="entry name" value="Outer membrane efflux proteins (OEP)"/>
    <property type="match status" value="1"/>
</dbReference>
<dbReference type="EMBL" id="CP044222">
    <property type="protein sequence ID" value="QEW08577.1"/>
    <property type="molecule type" value="Genomic_DNA"/>
</dbReference>
<keyword evidence="2" id="KW-0564">Palmitate</keyword>
<feature type="coiled-coil region" evidence="3">
    <location>
        <begin position="176"/>
        <end position="234"/>
    </location>
</feature>
<protein>
    <submittedName>
        <fullName evidence="4">Efflux transporter outer membrane subunit</fullName>
    </submittedName>
</protein>
<keyword evidence="5" id="KW-1185">Reference proteome</keyword>
<dbReference type="KEGG" id="nik:F5I99_11320"/>
<keyword evidence="2" id="KW-0449">Lipoprotein</keyword>
<evidence type="ECO:0000256" key="1">
    <source>
        <dbReference type="ARBA" id="ARBA00007613"/>
    </source>
</evidence>
<dbReference type="Proteomes" id="UP000325606">
    <property type="component" value="Chromosome"/>
</dbReference>
<dbReference type="GO" id="GO:0009279">
    <property type="term" value="C:cell outer membrane"/>
    <property type="evidence" value="ECO:0007669"/>
    <property type="project" value="UniProtKB-SubCell"/>
</dbReference>
<dbReference type="GO" id="GO:0015562">
    <property type="term" value="F:efflux transmembrane transporter activity"/>
    <property type="evidence" value="ECO:0007669"/>
    <property type="project" value="InterPro"/>
</dbReference>
<keyword evidence="3" id="KW-0175">Coiled coil</keyword>
<comment type="subcellular location">
    <subcellularLocation>
        <location evidence="2">Cell outer membrane</location>
        <topology evidence="2">Lipid-anchor</topology>
    </subcellularLocation>
</comment>